<reference evidence="2 3" key="1">
    <citation type="journal article" date="2021" name="Elife">
        <title>Chloroplast acquisition without the gene transfer in kleptoplastic sea slugs, Plakobranchus ocellatus.</title>
        <authorList>
            <person name="Maeda T."/>
            <person name="Takahashi S."/>
            <person name="Yoshida T."/>
            <person name="Shimamura S."/>
            <person name="Takaki Y."/>
            <person name="Nagai Y."/>
            <person name="Toyoda A."/>
            <person name="Suzuki Y."/>
            <person name="Arimoto A."/>
            <person name="Ishii H."/>
            <person name="Satoh N."/>
            <person name="Nishiyama T."/>
            <person name="Hasebe M."/>
            <person name="Maruyama T."/>
            <person name="Minagawa J."/>
            <person name="Obokata J."/>
            <person name="Shigenobu S."/>
        </authorList>
    </citation>
    <scope>NUCLEOTIDE SEQUENCE [LARGE SCALE GENOMIC DNA]</scope>
</reference>
<name>A0AAV4F8P0_9GAST</name>
<evidence type="ECO:0000256" key="1">
    <source>
        <dbReference type="SAM" id="MobiDB-lite"/>
    </source>
</evidence>
<evidence type="ECO:0000313" key="3">
    <source>
        <dbReference type="Proteomes" id="UP000762676"/>
    </source>
</evidence>
<feature type="region of interest" description="Disordered" evidence="1">
    <location>
        <begin position="51"/>
        <end position="98"/>
    </location>
</feature>
<dbReference type="AlphaFoldDB" id="A0AAV4F8P0"/>
<evidence type="ECO:0000313" key="2">
    <source>
        <dbReference type="EMBL" id="GFR69078.1"/>
    </source>
</evidence>
<comment type="caution">
    <text evidence="2">The sequence shown here is derived from an EMBL/GenBank/DDBJ whole genome shotgun (WGS) entry which is preliminary data.</text>
</comment>
<accession>A0AAV4F8P0</accession>
<gene>
    <name evidence="2" type="ORF">ElyMa_000293700</name>
</gene>
<dbReference type="Proteomes" id="UP000762676">
    <property type="component" value="Unassembled WGS sequence"/>
</dbReference>
<protein>
    <submittedName>
        <fullName evidence="2">Uncharacterized protein</fullName>
    </submittedName>
</protein>
<proteinExistence type="predicted"/>
<sequence>MRCAAMYRVHPVRSKWILIKPTPPNKGGSCIDTAPEHCACVVCHSGRRSLGLSVSRSPRQPAHAATVTPRNHHTPTQAERVPSPCPPPLSPEGHLPTK</sequence>
<organism evidence="2 3">
    <name type="scientific">Elysia marginata</name>
    <dbReference type="NCBI Taxonomy" id="1093978"/>
    <lineage>
        <taxon>Eukaryota</taxon>
        <taxon>Metazoa</taxon>
        <taxon>Spiralia</taxon>
        <taxon>Lophotrochozoa</taxon>
        <taxon>Mollusca</taxon>
        <taxon>Gastropoda</taxon>
        <taxon>Heterobranchia</taxon>
        <taxon>Euthyneura</taxon>
        <taxon>Panpulmonata</taxon>
        <taxon>Sacoglossa</taxon>
        <taxon>Placobranchoidea</taxon>
        <taxon>Plakobranchidae</taxon>
        <taxon>Elysia</taxon>
    </lineage>
</organism>
<keyword evidence="3" id="KW-1185">Reference proteome</keyword>
<dbReference type="EMBL" id="BMAT01000594">
    <property type="protein sequence ID" value="GFR69078.1"/>
    <property type="molecule type" value="Genomic_DNA"/>
</dbReference>